<accession>A0A433X693</accession>
<keyword evidence="1" id="KW-0472">Membrane</keyword>
<name>A0A433X693_9BACL</name>
<keyword evidence="1" id="KW-1133">Transmembrane helix</keyword>
<dbReference type="EMBL" id="RZNX01000006">
    <property type="protein sequence ID" value="RUT29655.1"/>
    <property type="molecule type" value="Genomic_DNA"/>
</dbReference>
<reference evidence="2 3" key="1">
    <citation type="submission" date="2018-12" db="EMBL/GenBank/DDBJ databases">
        <authorList>
            <person name="Sun L."/>
            <person name="Chen Z."/>
        </authorList>
    </citation>
    <scope>NUCLEOTIDE SEQUENCE [LARGE SCALE GENOMIC DNA]</scope>
    <source>
        <strain evidence="2 3">3-5-3</strain>
    </source>
</reference>
<gene>
    <name evidence="2" type="ORF">EJP77_14910</name>
</gene>
<dbReference type="AlphaFoldDB" id="A0A433X693"/>
<evidence type="ECO:0000313" key="2">
    <source>
        <dbReference type="EMBL" id="RUT29655.1"/>
    </source>
</evidence>
<proteinExistence type="predicted"/>
<evidence type="ECO:0000313" key="3">
    <source>
        <dbReference type="Proteomes" id="UP000272464"/>
    </source>
</evidence>
<keyword evidence="3" id="KW-1185">Reference proteome</keyword>
<organism evidence="2 3">
    <name type="scientific">Paenibacillus zeisoli</name>
    <dbReference type="NCBI Taxonomy" id="2496267"/>
    <lineage>
        <taxon>Bacteria</taxon>
        <taxon>Bacillati</taxon>
        <taxon>Bacillota</taxon>
        <taxon>Bacilli</taxon>
        <taxon>Bacillales</taxon>
        <taxon>Paenibacillaceae</taxon>
        <taxon>Paenibacillus</taxon>
    </lineage>
</organism>
<dbReference type="RefSeq" id="WP_127200038.1">
    <property type="nucleotide sequence ID" value="NZ_RZNX01000006.1"/>
</dbReference>
<evidence type="ECO:0000256" key="1">
    <source>
        <dbReference type="SAM" id="Phobius"/>
    </source>
</evidence>
<keyword evidence="1" id="KW-0812">Transmembrane</keyword>
<feature type="transmembrane region" description="Helical" evidence="1">
    <location>
        <begin position="48"/>
        <end position="68"/>
    </location>
</feature>
<dbReference type="Proteomes" id="UP000272464">
    <property type="component" value="Unassembled WGS sequence"/>
</dbReference>
<comment type="caution">
    <text evidence="2">The sequence shown here is derived from an EMBL/GenBank/DDBJ whole genome shotgun (WGS) entry which is preliminary data.</text>
</comment>
<sequence length="364" mass="40807">MSKGTEELYDQLKQGPFQHRTFTKDHMNRIVHEATKQNKRSSPTKSRLVWAAAAFVIIISIGTIYAYLKGNPAAKEVVATPPIVSPKVQESTSDIPVKPDKPSGQLGEQLPFTAEMVESITVKPSGKSTEIAVPKSRYTVITNGLYWEDLSIAKAENDTPDDKQVQIRIHTSKGVYSVPYSLDSNTYQLGSARYYADDQMLRLMSGLLEPDSDLAKVERLSAAAQEEVDRGEMKRNDNLTYKAERLNVDGKDTNGWLSQLGLQSKSYTFAKRYYNSLTQRVSNVLYYKETGIIASASEVIFLDSKFQTPDGIKVGLTKQQVQSKLGKPNMETDSSWDYRVGDSLKFHLYFENNEVIFISLTMPA</sequence>
<dbReference type="OrthoDB" id="2532896at2"/>
<protein>
    <submittedName>
        <fullName evidence="2">Uncharacterized protein</fullName>
    </submittedName>
</protein>